<gene>
    <name evidence="1" type="ORF">CEXT_353501</name>
</gene>
<dbReference type="Proteomes" id="UP001054945">
    <property type="component" value="Unassembled WGS sequence"/>
</dbReference>
<protein>
    <submittedName>
        <fullName evidence="1">Uncharacterized protein</fullName>
    </submittedName>
</protein>
<accession>A0AAV4QME5</accession>
<dbReference type="EMBL" id="BPLR01006527">
    <property type="protein sequence ID" value="GIY10447.1"/>
    <property type="molecule type" value="Genomic_DNA"/>
</dbReference>
<dbReference type="AlphaFoldDB" id="A0AAV4QME5"/>
<organism evidence="1 2">
    <name type="scientific">Caerostris extrusa</name>
    <name type="common">Bark spider</name>
    <name type="synonym">Caerostris bankana</name>
    <dbReference type="NCBI Taxonomy" id="172846"/>
    <lineage>
        <taxon>Eukaryota</taxon>
        <taxon>Metazoa</taxon>
        <taxon>Ecdysozoa</taxon>
        <taxon>Arthropoda</taxon>
        <taxon>Chelicerata</taxon>
        <taxon>Arachnida</taxon>
        <taxon>Araneae</taxon>
        <taxon>Araneomorphae</taxon>
        <taxon>Entelegynae</taxon>
        <taxon>Araneoidea</taxon>
        <taxon>Araneidae</taxon>
        <taxon>Caerostris</taxon>
    </lineage>
</organism>
<name>A0AAV4QME5_CAEEX</name>
<keyword evidence="2" id="KW-1185">Reference proteome</keyword>
<proteinExistence type="predicted"/>
<comment type="caution">
    <text evidence="1">The sequence shown here is derived from an EMBL/GenBank/DDBJ whole genome shotgun (WGS) entry which is preliminary data.</text>
</comment>
<sequence>MPFPLCTQTIELMPGASRARGVISAPIKIKVTIKLMPRSSRARSNFCPIKIRVVRANHELVDVICGLFFLINAAALPPLQKSDKKRYAE</sequence>
<reference evidence="1 2" key="1">
    <citation type="submission" date="2021-06" db="EMBL/GenBank/DDBJ databases">
        <title>Caerostris extrusa draft genome.</title>
        <authorList>
            <person name="Kono N."/>
            <person name="Arakawa K."/>
        </authorList>
    </citation>
    <scope>NUCLEOTIDE SEQUENCE [LARGE SCALE GENOMIC DNA]</scope>
</reference>
<evidence type="ECO:0000313" key="2">
    <source>
        <dbReference type="Proteomes" id="UP001054945"/>
    </source>
</evidence>
<evidence type="ECO:0000313" key="1">
    <source>
        <dbReference type="EMBL" id="GIY10447.1"/>
    </source>
</evidence>